<keyword evidence="3" id="KW-0472">Membrane</keyword>
<evidence type="ECO:0000313" key="8">
    <source>
        <dbReference type="Proteomes" id="UP000189818"/>
    </source>
</evidence>
<dbReference type="STRING" id="439228.SAMN06295920_105305"/>
<dbReference type="SUPFAM" id="SSF56925">
    <property type="entry name" value="OMPA-like"/>
    <property type="match status" value="1"/>
</dbReference>
<evidence type="ECO:0000256" key="5">
    <source>
        <dbReference type="SAM" id="SignalP"/>
    </source>
</evidence>
<dbReference type="OrthoDB" id="8222426at2"/>
<comment type="subcellular location">
    <subcellularLocation>
        <location evidence="1">Membrane</location>
    </subcellularLocation>
</comment>
<evidence type="ECO:0000256" key="4">
    <source>
        <dbReference type="ARBA" id="ARBA00038306"/>
    </source>
</evidence>
<evidence type="ECO:0000313" key="7">
    <source>
        <dbReference type="EMBL" id="SKB72827.1"/>
    </source>
</evidence>
<dbReference type="AlphaFoldDB" id="A0A1T5DM96"/>
<evidence type="ECO:0000256" key="1">
    <source>
        <dbReference type="ARBA" id="ARBA00004370"/>
    </source>
</evidence>
<feature type="domain" description="Outer membrane protein beta-barrel" evidence="6">
    <location>
        <begin position="9"/>
        <end position="188"/>
    </location>
</feature>
<accession>A0A1T5DM96</accession>
<gene>
    <name evidence="7" type="ORF">SAMN06295920_105305</name>
</gene>
<keyword evidence="2 5" id="KW-0732">Signal</keyword>
<organism evidence="7 8">
    <name type="scientific">Rhizorhabdus histidinilytica</name>
    <dbReference type="NCBI Taxonomy" id="439228"/>
    <lineage>
        <taxon>Bacteria</taxon>
        <taxon>Pseudomonadati</taxon>
        <taxon>Pseudomonadota</taxon>
        <taxon>Alphaproteobacteria</taxon>
        <taxon>Sphingomonadales</taxon>
        <taxon>Sphingomonadaceae</taxon>
        <taxon>Rhizorhabdus</taxon>
    </lineage>
</organism>
<dbReference type="InterPro" id="IPR051692">
    <property type="entry name" value="OMP-like"/>
</dbReference>
<dbReference type="PANTHER" id="PTHR34001">
    <property type="entry name" value="BLL7405 PROTEIN"/>
    <property type="match status" value="1"/>
</dbReference>
<keyword evidence="8" id="KW-1185">Reference proteome</keyword>
<feature type="chain" id="PRO_5012594706" evidence="5">
    <location>
        <begin position="21"/>
        <end position="188"/>
    </location>
</feature>
<dbReference type="RefSeq" id="WP_079648659.1">
    <property type="nucleotide sequence ID" value="NZ_FUYM01000005.1"/>
</dbReference>
<dbReference type="EMBL" id="FUYM01000005">
    <property type="protein sequence ID" value="SKB72827.1"/>
    <property type="molecule type" value="Genomic_DNA"/>
</dbReference>
<dbReference type="Pfam" id="PF13505">
    <property type="entry name" value="OMP_b-brl"/>
    <property type="match status" value="1"/>
</dbReference>
<dbReference type="Gene3D" id="2.40.160.20">
    <property type="match status" value="1"/>
</dbReference>
<reference evidence="8" key="1">
    <citation type="submission" date="2017-02" db="EMBL/GenBank/DDBJ databases">
        <authorList>
            <person name="Varghese N."/>
            <person name="Submissions S."/>
        </authorList>
    </citation>
    <scope>NUCLEOTIDE SEQUENCE [LARGE SCALE GENOMIC DNA]</scope>
    <source>
        <strain evidence="8">UM2</strain>
    </source>
</reference>
<dbReference type="Proteomes" id="UP000189818">
    <property type="component" value="Unassembled WGS sequence"/>
</dbReference>
<dbReference type="PANTHER" id="PTHR34001:SF3">
    <property type="entry name" value="BLL7405 PROTEIN"/>
    <property type="match status" value="1"/>
</dbReference>
<feature type="signal peptide" evidence="5">
    <location>
        <begin position="1"/>
        <end position="20"/>
    </location>
</feature>
<dbReference type="GO" id="GO:0016020">
    <property type="term" value="C:membrane"/>
    <property type="evidence" value="ECO:0007669"/>
    <property type="project" value="UniProtKB-SubCell"/>
</dbReference>
<evidence type="ECO:0000256" key="3">
    <source>
        <dbReference type="ARBA" id="ARBA00023136"/>
    </source>
</evidence>
<evidence type="ECO:0000256" key="2">
    <source>
        <dbReference type="ARBA" id="ARBA00022729"/>
    </source>
</evidence>
<evidence type="ECO:0000259" key="6">
    <source>
        <dbReference type="Pfam" id="PF13505"/>
    </source>
</evidence>
<comment type="similarity">
    <text evidence="4">Belongs to the Omp25/RopB family.</text>
</comment>
<dbReference type="InterPro" id="IPR027385">
    <property type="entry name" value="Beta-barrel_OMP"/>
</dbReference>
<sequence length="188" mass="19367">MRSIVVAALLAASAATPALAQDNAPFTGPRVEGIVGWDRVSNNGHDDAVTYGLGAGYDFQMGGAVLGVEAEASDSSAKSCIGSATAADPRLCAKAGRDLYVGGRVGTVVGGKALLYAKAGYTNARAKASLDDGTTVLRDSGNYDGVRVGAGVEYALGTNAYVKAEYRYSNYEQGFSRNQVVGGFGFRF</sequence>
<proteinExistence type="inferred from homology"/>
<name>A0A1T5DM96_9SPHN</name>
<protein>
    <submittedName>
        <fullName evidence="7">Outer membrane immunogenic protein</fullName>
    </submittedName>
</protein>
<dbReference type="InterPro" id="IPR011250">
    <property type="entry name" value="OMP/PagP_B-barrel"/>
</dbReference>